<dbReference type="AlphaFoldDB" id="A0A1H5I703"/>
<gene>
    <name evidence="2" type="ORF">SAMN04488561_1090</name>
</gene>
<reference evidence="3" key="1">
    <citation type="submission" date="2016-10" db="EMBL/GenBank/DDBJ databases">
        <authorList>
            <person name="Varghese N."/>
            <person name="Submissions S."/>
        </authorList>
    </citation>
    <scope>NUCLEOTIDE SEQUENCE [LARGE SCALE GENOMIC DNA]</scope>
    <source>
        <strain evidence="3">DSM 45237</strain>
    </source>
</reference>
<keyword evidence="1" id="KW-0472">Membrane</keyword>
<evidence type="ECO:0000256" key="1">
    <source>
        <dbReference type="SAM" id="Phobius"/>
    </source>
</evidence>
<organism evidence="2 3">
    <name type="scientific">Jiangella alba</name>
    <dbReference type="NCBI Taxonomy" id="561176"/>
    <lineage>
        <taxon>Bacteria</taxon>
        <taxon>Bacillati</taxon>
        <taxon>Actinomycetota</taxon>
        <taxon>Actinomycetes</taxon>
        <taxon>Jiangellales</taxon>
        <taxon>Jiangellaceae</taxon>
        <taxon>Jiangella</taxon>
    </lineage>
</organism>
<keyword evidence="1" id="KW-1133">Transmembrane helix</keyword>
<dbReference type="RefSeq" id="WP_171906811.1">
    <property type="nucleotide sequence ID" value="NZ_FNUC01000003.1"/>
</dbReference>
<proteinExistence type="predicted"/>
<feature type="transmembrane region" description="Helical" evidence="1">
    <location>
        <begin position="6"/>
        <end position="30"/>
    </location>
</feature>
<dbReference type="EMBL" id="FNUC01000003">
    <property type="protein sequence ID" value="SEE36066.1"/>
    <property type="molecule type" value="Genomic_DNA"/>
</dbReference>
<name>A0A1H5I703_9ACTN</name>
<evidence type="ECO:0000313" key="2">
    <source>
        <dbReference type="EMBL" id="SEE36066.1"/>
    </source>
</evidence>
<accession>A0A1H5I703</accession>
<evidence type="ECO:0000313" key="3">
    <source>
        <dbReference type="Proteomes" id="UP000181980"/>
    </source>
</evidence>
<dbReference type="Proteomes" id="UP000181980">
    <property type="component" value="Unassembled WGS sequence"/>
</dbReference>
<sequence length="45" mass="4761">MDDGGVLVAIVVGLAIQYFIIKLAVTDAILAADRKRNRPLGPPKA</sequence>
<protein>
    <submittedName>
        <fullName evidence="2">Uncharacterized protein</fullName>
    </submittedName>
</protein>
<keyword evidence="3" id="KW-1185">Reference proteome</keyword>
<keyword evidence="1" id="KW-0812">Transmembrane</keyword>